<gene>
    <name evidence="1" type="ORF">NCTC12026_02244</name>
</gene>
<dbReference type="EMBL" id="UGUA01000002">
    <property type="protein sequence ID" value="SUC35843.1"/>
    <property type="molecule type" value="Genomic_DNA"/>
</dbReference>
<proteinExistence type="predicted"/>
<dbReference type="AlphaFoldDB" id="A0A379G5E1"/>
<evidence type="ECO:0000313" key="1">
    <source>
        <dbReference type="EMBL" id="SUC35843.1"/>
    </source>
</evidence>
<accession>A0A379G5E1</accession>
<dbReference type="OrthoDB" id="6455898at2"/>
<name>A0A379G5E1_9GAMM</name>
<reference evidence="1 2" key="1">
    <citation type="submission" date="2018-06" db="EMBL/GenBank/DDBJ databases">
        <authorList>
            <consortium name="Pathogen Informatics"/>
            <person name="Doyle S."/>
        </authorList>
    </citation>
    <scope>NUCLEOTIDE SEQUENCE [LARGE SCALE GENOMIC DNA]</scope>
    <source>
        <strain evidence="1 2">NCTC12026</strain>
    </source>
</reference>
<protein>
    <submittedName>
        <fullName evidence="1">Uncharacterized protein</fullName>
    </submittedName>
</protein>
<organism evidence="1 2">
    <name type="scientific">Providencia rustigianii</name>
    <dbReference type="NCBI Taxonomy" id="158850"/>
    <lineage>
        <taxon>Bacteria</taxon>
        <taxon>Pseudomonadati</taxon>
        <taxon>Pseudomonadota</taxon>
        <taxon>Gammaproteobacteria</taxon>
        <taxon>Enterobacterales</taxon>
        <taxon>Morganellaceae</taxon>
        <taxon>Providencia</taxon>
    </lineage>
</organism>
<dbReference type="Proteomes" id="UP000255129">
    <property type="component" value="Unassembled WGS sequence"/>
</dbReference>
<evidence type="ECO:0000313" key="2">
    <source>
        <dbReference type="Proteomes" id="UP000255129"/>
    </source>
</evidence>
<dbReference type="RefSeq" id="WP_115164412.1">
    <property type="nucleotide sequence ID" value="NZ_UGUA01000002.1"/>
</dbReference>
<sequence>MMRSEAKKIYGTNVFGIVAMLYQLRRWWVIRELRGCWNDSRRGLLVCKKFNHLNSVSEHFNVQQCYKRIRMFAKPHQQRGTI</sequence>